<keyword evidence="8 9" id="KW-0472">Membrane</keyword>
<proteinExistence type="inferred from homology"/>
<dbReference type="Proteomes" id="UP000317093">
    <property type="component" value="Chromosome"/>
</dbReference>
<feature type="transmembrane region" description="Helical" evidence="9">
    <location>
        <begin position="32"/>
        <end position="49"/>
    </location>
</feature>
<keyword evidence="6 9" id="KW-1133">Transmembrane helix</keyword>
<keyword evidence="5 9" id="KW-0653">Protein transport</keyword>
<organism evidence="10 11">
    <name type="scientific">Kolteria novifilia</name>
    <dbReference type="NCBI Taxonomy" id="2527975"/>
    <lineage>
        <taxon>Bacteria</taxon>
        <taxon>Pseudomonadati</taxon>
        <taxon>Planctomycetota</taxon>
        <taxon>Planctomycetia</taxon>
        <taxon>Kolteriales</taxon>
        <taxon>Kolteriaceae</taxon>
        <taxon>Kolteria</taxon>
    </lineage>
</organism>
<protein>
    <recommendedName>
        <fullName evidence="9">Protein translocase subunit SecE</fullName>
    </recommendedName>
</protein>
<dbReference type="GO" id="GO:0065002">
    <property type="term" value="P:intracellular protein transmembrane transport"/>
    <property type="evidence" value="ECO:0007669"/>
    <property type="project" value="UniProtKB-UniRule"/>
</dbReference>
<dbReference type="Pfam" id="PF00584">
    <property type="entry name" value="SecE"/>
    <property type="match status" value="1"/>
</dbReference>
<feature type="transmembrane region" description="Helical" evidence="9">
    <location>
        <begin position="61"/>
        <end position="79"/>
    </location>
</feature>
<evidence type="ECO:0000256" key="1">
    <source>
        <dbReference type="ARBA" id="ARBA00004370"/>
    </source>
</evidence>
<keyword evidence="7 9" id="KW-0811">Translocation</keyword>
<dbReference type="InterPro" id="IPR005807">
    <property type="entry name" value="SecE_bac"/>
</dbReference>
<evidence type="ECO:0000256" key="3">
    <source>
        <dbReference type="ARBA" id="ARBA00022475"/>
    </source>
</evidence>
<evidence type="ECO:0000256" key="4">
    <source>
        <dbReference type="ARBA" id="ARBA00022692"/>
    </source>
</evidence>
<keyword evidence="11" id="KW-1185">Reference proteome</keyword>
<sequence length="179" mass="19836">MALMTGTSGDFFRAILSSQAYKPGQGIKARHGTIAALGILILFGMYSWSRINATSGPILEWGVPAVGGVIFLWLAYRIVHFPRFADFLISTEAEMNKVSWSTRDEVKVSTIVVLITVVLVAGFMFVADRMWQWLLTVCGFLRIGGILGGGNPNMIVPFSWQDWIPSLPSLGDWASWFLF</sequence>
<dbReference type="InterPro" id="IPR001901">
    <property type="entry name" value="Translocase_SecE/Sec61-g"/>
</dbReference>
<comment type="similarity">
    <text evidence="9">Belongs to the SecE/SEC61-gamma family.</text>
</comment>
<evidence type="ECO:0000256" key="6">
    <source>
        <dbReference type="ARBA" id="ARBA00022989"/>
    </source>
</evidence>
<name>A0A518BAR4_9BACT</name>
<evidence type="ECO:0000256" key="7">
    <source>
        <dbReference type="ARBA" id="ARBA00023010"/>
    </source>
</evidence>
<evidence type="ECO:0000313" key="10">
    <source>
        <dbReference type="EMBL" id="QDU64027.1"/>
    </source>
</evidence>
<dbReference type="RefSeq" id="WP_419192900.1">
    <property type="nucleotide sequence ID" value="NZ_CP036279.1"/>
</dbReference>
<keyword evidence="2 9" id="KW-0813">Transport</keyword>
<dbReference type="PANTHER" id="PTHR33910:SF1">
    <property type="entry name" value="PROTEIN TRANSLOCASE SUBUNIT SECE"/>
    <property type="match status" value="1"/>
</dbReference>
<comment type="subunit">
    <text evidence="9">Component of the Sec protein translocase complex. Heterotrimer consisting of SecY, SecE and SecG subunits. The heterotrimers can form oligomers, although 1 heterotrimer is thought to be able to translocate proteins. Interacts with the ribosome. Interacts with SecDF, and other proteins may be involved. Interacts with SecA.</text>
</comment>
<dbReference type="NCBIfam" id="TIGR00964">
    <property type="entry name" value="secE_bact"/>
    <property type="match status" value="1"/>
</dbReference>
<dbReference type="GO" id="GO:0005886">
    <property type="term" value="C:plasma membrane"/>
    <property type="evidence" value="ECO:0007669"/>
    <property type="project" value="UniProtKB-UniRule"/>
</dbReference>
<dbReference type="GO" id="GO:0008320">
    <property type="term" value="F:protein transmembrane transporter activity"/>
    <property type="evidence" value="ECO:0007669"/>
    <property type="project" value="UniProtKB-UniRule"/>
</dbReference>
<evidence type="ECO:0000256" key="2">
    <source>
        <dbReference type="ARBA" id="ARBA00022448"/>
    </source>
</evidence>
<evidence type="ECO:0000313" key="11">
    <source>
        <dbReference type="Proteomes" id="UP000317093"/>
    </source>
</evidence>
<evidence type="ECO:0000256" key="8">
    <source>
        <dbReference type="ARBA" id="ARBA00023136"/>
    </source>
</evidence>
<evidence type="ECO:0000256" key="5">
    <source>
        <dbReference type="ARBA" id="ARBA00022927"/>
    </source>
</evidence>
<keyword evidence="3 9" id="KW-1003">Cell membrane</keyword>
<feature type="transmembrane region" description="Helical" evidence="9">
    <location>
        <begin position="106"/>
        <end position="125"/>
    </location>
</feature>
<dbReference type="AlphaFoldDB" id="A0A518BAR4"/>
<evidence type="ECO:0000256" key="9">
    <source>
        <dbReference type="HAMAP-Rule" id="MF_00422"/>
    </source>
</evidence>
<feature type="transmembrane region" description="Helical" evidence="9">
    <location>
        <begin position="131"/>
        <end position="150"/>
    </location>
</feature>
<comment type="caution">
    <text evidence="9">Lacks conserved residue(s) required for the propagation of feature annotation.</text>
</comment>
<comment type="function">
    <text evidence="9">Essential subunit of the Sec protein translocation channel SecYEG. Clamps together the 2 halves of SecY. May contact the channel plug during translocation.</text>
</comment>
<dbReference type="KEGG" id="knv:Pan216_49150"/>
<dbReference type="HAMAP" id="MF_00422">
    <property type="entry name" value="SecE"/>
    <property type="match status" value="1"/>
</dbReference>
<keyword evidence="4 9" id="KW-0812">Transmembrane</keyword>
<comment type="subcellular location">
    <subcellularLocation>
        <location evidence="1">Membrane</location>
    </subcellularLocation>
</comment>
<dbReference type="GO" id="GO:0043952">
    <property type="term" value="P:protein transport by the Sec complex"/>
    <property type="evidence" value="ECO:0007669"/>
    <property type="project" value="UniProtKB-UniRule"/>
</dbReference>
<gene>
    <name evidence="9" type="primary">secE</name>
    <name evidence="10" type="ORF">Pan216_49150</name>
</gene>
<dbReference type="EMBL" id="CP036279">
    <property type="protein sequence ID" value="QDU64027.1"/>
    <property type="molecule type" value="Genomic_DNA"/>
</dbReference>
<dbReference type="PANTHER" id="PTHR33910">
    <property type="entry name" value="PROTEIN TRANSLOCASE SUBUNIT SECE"/>
    <property type="match status" value="1"/>
</dbReference>
<dbReference type="GO" id="GO:0006605">
    <property type="term" value="P:protein targeting"/>
    <property type="evidence" value="ECO:0007669"/>
    <property type="project" value="UniProtKB-UniRule"/>
</dbReference>
<dbReference type="GO" id="GO:0009306">
    <property type="term" value="P:protein secretion"/>
    <property type="evidence" value="ECO:0007669"/>
    <property type="project" value="UniProtKB-UniRule"/>
</dbReference>
<reference evidence="10 11" key="1">
    <citation type="submission" date="2019-02" db="EMBL/GenBank/DDBJ databases">
        <title>Deep-cultivation of Planctomycetes and their phenomic and genomic characterization uncovers novel biology.</title>
        <authorList>
            <person name="Wiegand S."/>
            <person name="Jogler M."/>
            <person name="Boedeker C."/>
            <person name="Pinto D."/>
            <person name="Vollmers J."/>
            <person name="Rivas-Marin E."/>
            <person name="Kohn T."/>
            <person name="Peeters S.H."/>
            <person name="Heuer A."/>
            <person name="Rast P."/>
            <person name="Oberbeckmann S."/>
            <person name="Bunk B."/>
            <person name="Jeske O."/>
            <person name="Meyerdierks A."/>
            <person name="Storesund J.E."/>
            <person name="Kallscheuer N."/>
            <person name="Luecker S."/>
            <person name="Lage O.M."/>
            <person name="Pohl T."/>
            <person name="Merkel B.J."/>
            <person name="Hornburger P."/>
            <person name="Mueller R.-W."/>
            <person name="Bruemmer F."/>
            <person name="Labrenz M."/>
            <person name="Spormann A.M."/>
            <person name="Op den Camp H."/>
            <person name="Overmann J."/>
            <person name="Amann R."/>
            <person name="Jetten M.S.M."/>
            <person name="Mascher T."/>
            <person name="Medema M.H."/>
            <person name="Devos D.P."/>
            <person name="Kaster A.-K."/>
            <person name="Ovreas L."/>
            <person name="Rohde M."/>
            <person name="Galperin M.Y."/>
            <person name="Jogler C."/>
        </authorList>
    </citation>
    <scope>NUCLEOTIDE SEQUENCE [LARGE SCALE GENOMIC DNA]</scope>
    <source>
        <strain evidence="10 11">Pan216</strain>
    </source>
</reference>
<dbReference type="InterPro" id="IPR038379">
    <property type="entry name" value="SecE_sf"/>
</dbReference>
<dbReference type="Gene3D" id="1.20.5.1030">
    <property type="entry name" value="Preprotein translocase secy subunit"/>
    <property type="match status" value="1"/>
</dbReference>
<accession>A0A518BAR4</accession>